<dbReference type="InterPro" id="IPR002816">
    <property type="entry name" value="TraB/PrgY/GumN_fam"/>
</dbReference>
<dbReference type="InterPro" id="IPR047111">
    <property type="entry name" value="YbaP-like"/>
</dbReference>
<organism evidence="1 2">
    <name type="scientific">Pseudorhizobium pelagicum</name>
    <dbReference type="NCBI Taxonomy" id="1509405"/>
    <lineage>
        <taxon>Bacteria</taxon>
        <taxon>Pseudomonadati</taxon>
        <taxon>Pseudomonadota</taxon>
        <taxon>Alphaproteobacteria</taxon>
        <taxon>Hyphomicrobiales</taxon>
        <taxon>Rhizobiaceae</taxon>
        <taxon>Rhizobium/Agrobacterium group</taxon>
        <taxon>Pseudorhizobium</taxon>
    </lineage>
</organism>
<dbReference type="CDD" id="cd14789">
    <property type="entry name" value="Tiki"/>
    <property type="match status" value="1"/>
</dbReference>
<comment type="caution">
    <text evidence="1">The sequence shown here is derived from an EMBL/GenBank/DDBJ whole genome shotgun (WGS) entry which is preliminary data.</text>
</comment>
<dbReference type="Proteomes" id="UP000052167">
    <property type="component" value="Unassembled WGS sequence"/>
</dbReference>
<proteinExistence type="predicted"/>
<dbReference type="EMBL" id="JOKJ01000004">
    <property type="protein sequence ID" value="KEQ10067.1"/>
    <property type="molecule type" value="Genomic_DNA"/>
</dbReference>
<dbReference type="Pfam" id="PF01963">
    <property type="entry name" value="TraB_PrgY_gumN"/>
    <property type="match status" value="1"/>
</dbReference>
<reference evidence="1 2" key="1">
    <citation type="submission" date="2014-06" db="EMBL/GenBank/DDBJ databases">
        <title>Rhizobium pelagicum/R2-400B4.</title>
        <authorList>
            <person name="Kimes N.E."/>
            <person name="Lopez-Perez M."/>
        </authorList>
    </citation>
    <scope>NUCLEOTIDE SEQUENCE [LARGE SCALE GENOMIC DNA]</scope>
    <source>
        <strain evidence="1 2">R2-400B4</strain>
    </source>
</reference>
<gene>
    <name evidence="1" type="ORF">GV68_18870</name>
</gene>
<sequence>MPRWLPSLSLWLMAGLHLLLLASLMMVLGTLSPARADAECRGENLLDTLQKDDPERYAEVLDEGRQIVNGQGLFWKIQRAGTEPSYLLGTMHVTDPRVLKMPAGAAEAHAGARMIVIESDEILDEKRAMAAILGKPELTMFTDGRSIETLLAADDLAILEAGLKSRGLSLSAVSRMKPWMLAAFVASSACETARKAENAVFLDKKIALDAAAAGKPVKGLETLQEQLEAMAKMPIEFHLEALVETVRLGDRMDDVVETMTQLYLAGETGLTIPALKALTPTESGDDESAYAAFESAVVSDRNKRMAERAAPMLAEGGVFMAVGALHLPGDEGLVALLRSQGFTVTAVP</sequence>
<dbReference type="PANTHER" id="PTHR40590">
    <property type="entry name" value="CYTOPLASMIC PROTEIN-RELATED"/>
    <property type="match status" value="1"/>
</dbReference>
<accession>A0A922TBW5</accession>
<dbReference type="PANTHER" id="PTHR40590:SF1">
    <property type="entry name" value="CYTOPLASMIC PROTEIN"/>
    <property type="match status" value="1"/>
</dbReference>
<evidence type="ECO:0000313" key="2">
    <source>
        <dbReference type="Proteomes" id="UP000052167"/>
    </source>
</evidence>
<evidence type="ECO:0000313" key="1">
    <source>
        <dbReference type="EMBL" id="KEQ10067.1"/>
    </source>
</evidence>
<keyword evidence="2" id="KW-1185">Reference proteome</keyword>
<protein>
    <submittedName>
        <fullName evidence="1">Polysaccharide biosynthesis protein GumN</fullName>
    </submittedName>
</protein>
<name>A0A922TBW5_9HYPH</name>
<dbReference type="AlphaFoldDB" id="A0A922TBW5"/>